<proteinExistence type="predicted"/>
<dbReference type="Proteomes" id="UP000886657">
    <property type="component" value="Unassembled WGS sequence"/>
</dbReference>
<accession>A0A9D7SHG7</accession>
<reference evidence="1" key="1">
    <citation type="submission" date="2020-10" db="EMBL/GenBank/DDBJ databases">
        <title>Connecting structure to function with the recovery of over 1000 high-quality activated sludge metagenome-assembled genomes encoding full-length rRNA genes using long-read sequencing.</title>
        <authorList>
            <person name="Singleton C.M."/>
            <person name="Petriglieri F."/>
            <person name="Kristensen J.M."/>
            <person name="Kirkegaard R.H."/>
            <person name="Michaelsen T.Y."/>
            <person name="Andersen M.H."/>
            <person name="Karst S.M."/>
            <person name="Dueholm M.S."/>
            <person name="Nielsen P.H."/>
            <person name="Albertsen M."/>
        </authorList>
    </citation>
    <scope>NUCLEOTIDE SEQUENCE</scope>
    <source>
        <strain evidence="1">Skiv_18-Q3-R9-52_MAXAC.067</strain>
    </source>
</reference>
<sequence length="94" mass="10690">MSARFNLDMSLSREEFFRLLPAAVGAHGLREDGAAWGSDGIRTWTIHLRPLEDRRLGRVVLPRHQVEITLEGYSQEEAKAFLARFHRAFQRGGG</sequence>
<evidence type="ECO:0000313" key="2">
    <source>
        <dbReference type="Proteomes" id="UP000886657"/>
    </source>
</evidence>
<organism evidence="1 2">
    <name type="scientific">Candidatus Geothrix skivensis</name>
    <dbReference type="NCBI Taxonomy" id="2954439"/>
    <lineage>
        <taxon>Bacteria</taxon>
        <taxon>Pseudomonadati</taxon>
        <taxon>Acidobacteriota</taxon>
        <taxon>Holophagae</taxon>
        <taxon>Holophagales</taxon>
        <taxon>Holophagaceae</taxon>
        <taxon>Geothrix</taxon>
    </lineage>
</organism>
<gene>
    <name evidence="1" type="ORF">IPP58_08725</name>
</gene>
<evidence type="ECO:0000313" key="1">
    <source>
        <dbReference type="EMBL" id="MBK9796572.1"/>
    </source>
</evidence>
<comment type="caution">
    <text evidence="1">The sequence shown here is derived from an EMBL/GenBank/DDBJ whole genome shotgun (WGS) entry which is preliminary data.</text>
</comment>
<protein>
    <submittedName>
        <fullName evidence="1">Uncharacterized protein</fullName>
    </submittedName>
</protein>
<dbReference type="AlphaFoldDB" id="A0A9D7SHG7"/>
<dbReference type="EMBL" id="JADKIO010000006">
    <property type="protein sequence ID" value="MBK9796572.1"/>
    <property type="molecule type" value="Genomic_DNA"/>
</dbReference>
<dbReference type="InterPro" id="IPR036473">
    <property type="entry name" value="Mopterin_CF_MoaD-rel_C_sf"/>
</dbReference>
<dbReference type="Gene3D" id="3.30.1370.80">
    <property type="entry name" value="Molybdopterin cofactor biosynthesis MoaD-related, C-terminal domain"/>
    <property type="match status" value="1"/>
</dbReference>
<name>A0A9D7SHG7_9BACT</name>